<comment type="similarity">
    <text evidence="7">Belongs to the class-II aminoacyl-tRNA synthetase family. AsnA subfamily.</text>
</comment>
<dbReference type="NCBIfam" id="TIGR00669">
    <property type="entry name" value="asnA"/>
    <property type="match status" value="1"/>
</dbReference>
<comment type="pathway">
    <text evidence="7">Amino-acid biosynthesis; L-asparagine biosynthesis; L-asparagine from L-aspartate (ammonia route): step 1/1.</text>
</comment>
<sequence length="337" mass="38842">MLRTIVVPNKYKPMLNLRETAEAIHFSKKKFQERLEQHLNLIQVPSPVLLQEGTGINDNLNGIERIVSFDALDMEERQIEVVQSLAKWKRMALKTYGFQVGEGLYTNMNAIRRDEWMDNLHSIYVDQWDWEKVIAEDQRNLATLKEEVSKIYRSIQATEQELCTRYSCLEPILPDQIFFITTQELENRYPDLTPKERENEITRQYSAVFIMQVGGLLNSGIVHDGRSPDYDDWTLNGDILLWFPVLEQALEVSSMGIRVDAAALEKQLNLSQANERAALDFHQSVLNGELPFTIGGGIGQSRLCMFLLRKAHVGEVQASVWNDRTWRECEEGNIPLL</sequence>
<dbReference type="InterPro" id="IPR006195">
    <property type="entry name" value="aa-tRNA-synth_II"/>
</dbReference>
<reference evidence="10 11" key="1">
    <citation type="submission" date="2018-01" db="EMBL/GenBank/DDBJ databases">
        <title>Genome sequence of the PGP bacterium Paenibacillus illinoisensis E3.</title>
        <authorList>
            <person name="Rolli E."/>
            <person name="Marasco R."/>
            <person name="Bessem C."/>
            <person name="Michoud G."/>
            <person name="Gaiarsa S."/>
            <person name="Borin S."/>
            <person name="Daffonchio D."/>
        </authorList>
    </citation>
    <scope>NUCLEOTIDE SEQUENCE [LARGE SCALE GENOMIC DNA]</scope>
    <source>
        <strain evidence="10 11">E3</strain>
    </source>
</reference>
<evidence type="ECO:0000256" key="8">
    <source>
        <dbReference type="NCBIfam" id="TIGR00669"/>
    </source>
</evidence>
<keyword evidence="5 7" id="KW-0067">ATP-binding</keyword>
<evidence type="ECO:0000313" key="11">
    <source>
        <dbReference type="Proteomes" id="UP000247459"/>
    </source>
</evidence>
<dbReference type="RefSeq" id="WP_110822197.1">
    <property type="nucleotide sequence ID" value="NZ_PRLG01000029.1"/>
</dbReference>
<comment type="caution">
    <text evidence="10">The sequence shown here is derived from an EMBL/GenBank/DDBJ whole genome shotgun (WGS) entry which is preliminary data.</text>
</comment>
<comment type="catalytic activity">
    <reaction evidence="7">
        <text>L-aspartate + NH4(+) + ATP = L-asparagine + AMP + diphosphate + H(+)</text>
        <dbReference type="Rhea" id="RHEA:11372"/>
        <dbReference type="ChEBI" id="CHEBI:15378"/>
        <dbReference type="ChEBI" id="CHEBI:28938"/>
        <dbReference type="ChEBI" id="CHEBI:29991"/>
        <dbReference type="ChEBI" id="CHEBI:30616"/>
        <dbReference type="ChEBI" id="CHEBI:33019"/>
        <dbReference type="ChEBI" id="CHEBI:58048"/>
        <dbReference type="ChEBI" id="CHEBI:456215"/>
        <dbReference type="EC" id="6.3.1.1"/>
    </reaction>
</comment>
<evidence type="ECO:0000256" key="2">
    <source>
        <dbReference type="ARBA" id="ARBA00022598"/>
    </source>
</evidence>
<dbReference type="Gene3D" id="3.30.930.10">
    <property type="entry name" value="Bira Bifunctional Protein, Domain 2"/>
    <property type="match status" value="1"/>
</dbReference>
<dbReference type="PIRSF" id="PIRSF001555">
    <property type="entry name" value="Asp_ammon_ligase"/>
    <property type="match status" value="1"/>
</dbReference>
<dbReference type="GO" id="GO:0004071">
    <property type="term" value="F:aspartate-ammonia ligase activity"/>
    <property type="evidence" value="ECO:0007669"/>
    <property type="project" value="UniProtKB-UniRule"/>
</dbReference>
<evidence type="ECO:0000256" key="5">
    <source>
        <dbReference type="ARBA" id="ARBA00022840"/>
    </source>
</evidence>
<comment type="subcellular location">
    <subcellularLocation>
        <location evidence="7">Cytoplasm</location>
    </subcellularLocation>
</comment>
<dbReference type="Proteomes" id="UP000247459">
    <property type="component" value="Unassembled WGS sequence"/>
</dbReference>
<evidence type="ECO:0000256" key="3">
    <source>
        <dbReference type="ARBA" id="ARBA00022605"/>
    </source>
</evidence>
<dbReference type="GO" id="GO:0005524">
    <property type="term" value="F:ATP binding"/>
    <property type="evidence" value="ECO:0007669"/>
    <property type="project" value="UniProtKB-UniRule"/>
</dbReference>
<keyword evidence="1 7" id="KW-0963">Cytoplasm</keyword>
<dbReference type="InterPro" id="IPR045864">
    <property type="entry name" value="aa-tRNA-synth_II/BPL/LPL"/>
</dbReference>
<dbReference type="Pfam" id="PF03590">
    <property type="entry name" value="AsnA"/>
    <property type="match status" value="1"/>
</dbReference>
<gene>
    <name evidence="7 10" type="primary">asnA</name>
    <name evidence="10" type="ORF">PIL02S_05516</name>
</gene>
<dbReference type="EMBL" id="PRLG01000029">
    <property type="protein sequence ID" value="PYY26131.1"/>
    <property type="molecule type" value="Genomic_DNA"/>
</dbReference>
<dbReference type="EC" id="6.3.1.1" evidence="7 8"/>
<dbReference type="SUPFAM" id="SSF55681">
    <property type="entry name" value="Class II aaRS and biotin synthetases"/>
    <property type="match status" value="1"/>
</dbReference>
<organism evidence="10 11">
    <name type="scientific">Paenibacillus illinoisensis</name>
    <dbReference type="NCBI Taxonomy" id="59845"/>
    <lineage>
        <taxon>Bacteria</taxon>
        <taxon>Bacillati</taxon>
        <taxon>Bacillota</taxon>
        <taxon>Bacilli</taxon>
        <taxon>Bacillales</taxon>
        <taxon>Paenibacillaceae</taxon>
        <taxon>Paenibacillus</taxon>
    </lineage>
</organism>
<dbReference type="GO" id="GO:0005829">
    <property type="term" value="C:cytosol"/>
    <property type="evidence" value="ECO:0007669"/>
    <property type="project" value="TreeGrafter"/>
</dbReference>
<dbReference type="HAMAP" id="MF_00555">
    <property type="entry name" value="AsnA"/>
    <property type="match status" value="1"/>
</dbReference>
<dbReference type="GO" id="GO:0070981">
    <property type="term" value="P:L-asparagine biosynthetic process"/>
    <property type="evidence" value="ECO:0007669"/>
    <property type="project" value="UniProtKB-UniRule"/>
</dbReference>
<dbReference type="AlphaFoldDB" id="A0A2W0CQZ9"/>
<keyword evidence="3 7" id="KW-0028">Amino-acid biosynthesis</keyword>
<dbReference type="GO" id="GO:0016740">
    <property type="term" value="F:transferase activity"/>
    <property type="evidence" value="ECO:0007669"/>
    <property type="project" value="UniProtKB-ARBA"/>
</dbReference>
<proteinExistence type="inferred from homology"/>
<evidence type="ECO:0000256" key="1">
    <source>
        <dbReference type="ARBA" id="ARBA00022490"/>
    </source>
</evidence>
<feature type="domain" description="Aminoacyl-transfer RNA synthetases class-II family profile" evidence="9">
    <location>
        <begin position="28"/>
        <end position="335"/>
    </location>
</feature>
<keyword evidence="4 7" id="KW-0547">Nucleotide-binding</keyword>
<keyword evidence="2 7" id="KW-0436">Ligase</keyword>
<evidence type="ECO:0000256" key="4">
    <source>
        <dbReference type="ARBA" id="ARBA00022741"/>
    </source>
</evidence>
<evidence type="ECO:0000259" key="9">
    <source>
        <dbReference type="PROSITE" id="PS50862"/>
    </source>
</evidence>
<dbReference type="PANTHER" id="PTHR30073:SF5">
    <property type="entry name" value="ASPARTATE--AMMONIA LIGASE"/>
    <property type="match status" value="1"/>
</dbReference>
<protein>
    <recommendedName>
        <fullName evidence="7 8">Aspartate--ammonia ligase</fullName>
        <ecNumber evidence="7 8">6.3.1.1</ecNumber>
    </recommendedName>
    <alternativeName>
        <fullName evidence="7">Asparagine synthetase A</fullName>
    </alternativeName>
</protein>
<evidence type="ECO:0000313" key="10">
    <source>
        <dbReference type="EMBL" id="PYY26131.1"/>
    </source>
</evidence>
<evidence type="ECO:0000256" key="7">
    <source>
        <dbReference type="HAMAP-Rule" id="MF_00555"/>
    </source>
</evidence>
<dbReference type="OrthoDB" id="9766088at2"/>
<keyword evidence="6 7" id="KW-0061">Asparagine biosynthesis</keyword>
<name>A0A2W0CQZ9_9BACL</name>
<accession>A0A2W0CQZ9</accession>
<dbReference type="InterPro" id="IPR004618">
    <property type="entry name" value="AsnA"/>
</dbReference>
<evidence type="ECO:0000256" key="6">
    <source>
        <dbReference type="ARBA" id="ARBA00022888"/>
    </source>
</evidence>
<dbReference type="UniPathway" id="UPA00134">
    <property type="reaction ID" value="UER00194"/>
</dbReference>
<dbReference type="PROSITE" id="PS50862">
    <property type="entry name" value="AA_TRNA_LIGASE_II"/>
    <property type="match status" value="1"/>
</dbReference>
<dbReference type="GO" id="GO:0140096">
    <property type="term" value="F:catalytic activity, acting on a protein"/>
    <property type="evidence" value="ECO:0007669"/>
    <property type="project" value="UniProtKB-ARBA"/>
</dbReference>
<dbReference type="PANTHER" id="PTHR30073">
    <property type="entry name" value="ASPARTATE--AMMONIA LIGASE"/>
    <property type="match status" value="1"/>
</dbReference>